<evidence type="ECO:0000313" key="2">
    <source>
        <dbReference type="Proteomes" id="UP000485058"/>
    </source>
</evidence>
<evidence type="ECO:0000313" key="1">
    <source>
        <dbReference type="EMBL" id="GFH17360.1"/>
    </source>
</evidence>
<keyword evidence="2" id="KW-1185">Reference proteome</keyword>
<reference evidence="1 2" key="1">
    <citation type="submission" date="2020-02" db="EMBL/GenBank/DDBJ databases">
        <title>Draft genome sequence of Haematococcus lacustris strain NIES-144.</title>
        <authorList>
            <person name="Morimoto D."/>
            <person name="Nakagawa S."/>
            <person name="Yoshida T."/>
            <person name="Sawayama S."/>
        </authorList>
    </citation>
    <scope>NUCLEOTIDE SEQUENCE [LARGE SCALE GENOMIC DNA]</scope>
    <source>
        <strain evidence="1 2">NIES-144</strain>
    </source>
</reference>
<dbReference type="EMBL" id="BLLF01001136">
    <property type="protein sequence ID" value="GFH17360.1"/>
    <property type="molecule type" value="Genomic_DNA"/>
</dbReference>
<dbReference type="AlphaFoldDB" id="A0A699Z7C0"/>
<accession>A0A699Z7C0</accession>
<comment type="caution">
    <text evidence="1">The sequence shown here is derived from an EMBL/GenBank/DDBJ whole genome shotgun (WGS) entry which is preliminary data.</text>
</comment>
<gene>
    <name evidence="1" type="ORF">HaLaN_13979</name>
</gene>
<protein>
    <submittedName>
        <fullName evidence="1">Uncharacterized protein</fullName>
    </submittedName>
</protein>
<sequence length="43" mass="4796">MLAFLLPTGRSFLLVLDAASWQEARLQQLQRRLGGEQQVLLAG</sequence>
<organism evidence="1 2">
    <name type="scientific">Haematococcus lacustris</name>
    <name type="common">Green alga</name>
    <name type="synonym">Haematococcus pluvialis</name>
    <dbReference type="NCBI Taxonomy" id="44745"/>
    <lineage>
        <taxon>Eukaryota</taxon>
        <taxon>Viridiplantae</taxon>
        <taxon>Chlorophyta</taxon>
        <taxon>core chlorophytes</taxon>
        <taxon>Chlorophyceae</taxon>
        <taxon>CS clade</taxon>
        <taxon>Chlamydomonadales</taxon>
        <taxon>Haematococcaceae</taxon>
        <taxon>Haematococcus</taxon>
    </lineage>
</organism>
<proteinExistence type="predicted"/>
<dbReference type="Proteomes" id="UP000485058">
    <property type="component" value="Unassembled WGS sequence"/>
</dbReference>
<name>A0A699Z7C0_HAELA</name>